<accession>A0A392TM99</accession>
<evidence type="ECO:0000313" key="2">
    <source>
        <dbReference type="Proteomes" id="UP000265520"/>
    </source>
</evidence>
<reference evidence="1 2" key="1">
    <citation type="journal article" date="2018" name="Front. Plant Sci.">
        <title>Red Clover (Trifolium pratense) and Zigzag Clover (T. medium) - A Picture of Genomic Similarities and Differences.</title>
        <authorList>
            <person name="Dluhosova J."/>
            <person name="Istvanek J."/>
            <person name="Nedelnik J."/>
            <person name="Repkova J."/>
        </authorList>
    </citation>
    <scope>NUCLEOTIDE SEQUENCE [LARGE SCALE GENOMIC DNA]</scope>
    <source>
        <strain evidence="2">cv. 10/8</strain>
        <tissue evidence="1">Leaf</tissue>
    </source>
</reference>
<feature type="non-terminal residue" evidence="1">
    <location>
        <position position="1"/>
    </location>
</feature>
<proteinExistence type="predicted"/>
<name>A0A392TM99_9FABA</name>
<dbReference type="EMBL" id="LXQA010612847">
    <property type="protein sequence ID" value="MCI62102.1"/>
    <property type="molecule type" value="Genomic_DNA"/>
</dbReference>
<dbReference type="Proteomes" id="UP000265520">
    <property type="component" value="Unassembled WGS sequence"/>
</dbReference>
<organism evidence="1 2">
    <name type="scientific">Trifolium medium</name>
    <dbReference type="NCBI Taxonomy" id="97028"/>
    <lineage>
        <taxon>Eukaryota</taxon>
        <taxon>Viridiplantae</taxon>
        <taxon>Streptophyta</taxon>
        <taxon>Embryophyta</taxon>
        <taxon>Tracheophyta</taxon>
        <taxon>Spermatophyta</taxon>
        <taxon>Magnoliopsida</taxon>
        <taxon>eudicotyledons</taxon>
        <taxon>Gunneridae</taxon>
        <taxon>Pentapetalae</taxon>
        <taxon>rosids</taxon>
        <taxon>fabids</taxon>
        <taxon>Fabales</taxon>
        <taxon>Fabaceae</taxon>
        <taxon>Papilionoideae</taxon>
        <taxon>50 kb inversion clade</taxon>
        <taxon>NPAAA clade</taxon>
        <taxon>Hologalegina</taxon>
        <taxon>IRL clade</taxon>
        <taxon>Trifolieae</taxon>
        <taxon>Trifolium</taxon>
    </lineage>
</organism>
<keyword evidence="2" id="KW-1185">Reference proteome</keyword>
<comment type="caution">
    <text evidence="1">The sequence shown here is derived from an EMBL/GenBank/DDBJ whole genome shotgun (WGS) entry which is preliminary data.</text>
</comment>
<sequence length="13" mass="1469">EFMLADELGFVTP</sequence>
<evidence type="ECO:0000313" key="1">
    <source>
        <dbReference type="EMBL" id="MCI62102.1"/>
    </source>
</evidence>
<protein>
    <submittedName>
        <fullName evidence="1">Uncharacterized protein</fullName>
    </submittedName>
</protein>